<keyword evidence="2" id="KW-1185">Reference proteome</keyword>
<dbReference type="KEGG" id="gfu:KM031_10080"/>
<evidence type="ECO:0000313" key="1">
    <source>
        <dbReference type="EMBL" id="QWK89220.1"/>
    </source>
</evidence>
<dbReference type="AlphaFoldDB" id="A0A975P3U8"/>
<dbReference type="EMBL" id="CP076361">
    <property type="protein sequence ID" value="QWK89220.1"/>
    <property type="molecule type" value="Genomic_DNA"/>
</dbReference>
<evidence type="ECO:0000313" key="2">
    <source>
        <dbReference type="Proteomes" id="UP000679352"/>
    </source>
</evidence>
<proteinExistence type="predicted"/>
<reference evidence="1" key="1">
    <citation type="submission" date="2021-06" db="EMBL/GenBank/DDBJ databases">
        <title>Direct submission.</title>
        <authorList>
            <person name="Lee C.-S."/>
            <person name="Jin L."/>
        </authorList>
    </citation>
    <scope>NUCLEOTIDE SEQUENCE</scope>
    <source>
        <strain evidence="1">Con5</strain>
    </source>
</reference>
<protein>
    <submittedName>
        <fullName evidence="1">Uncharacterized protein</fullName>
    </submittedName>
</protein>
<sequence>MNRITQLRALSGLAALMRDQSLEALRRADQRCQETRDLIAGLAAPPAEDIAPLIQAQAEIAYTRWADQRRAELNLCLARQMAEWVQCQDAARITFGKAEVLRRLGLQKTL</sequence>
<organism evidence="1 2">
    <name type="scientific">Gemmobacter fulvus</name>
    <dbReference type="NCBI Taxonomy" id="2840474"/>
    <lineage>
        <taxon>Bacteria</taxon>
        <taxon>Pseudomonadati</taxon>
        <taxon>Pseudomonadota</taxon>
        <taxon>Alphaproteobacteria</taxon>
        <taxon>Rhodobacterales</taxon>
        <taxon>Paracoccaceae</taxon>
        <taxon>Gemmobacter</taxon>
    </lineage>
</organism>
<name>A0A975P3U8_9RHOB</name>
<gene>
    <name evidence="1" type="ORF">KM031_10080</name>
</gene>
<dbReference type="Proteomes" id="UP000679352">
    <property type="component" value="Chromosome"/>
</dbReference>
<accession>A0A975P3U8</accession>
<dbReference type="RefSeq" id="WP_215505766.1">
    <property type="nucleotide sequence ID" value="NZ_CP076361.1"/>
</dbReference>